<comment type="catalytic activity">
    <reaction evidence="8">
        <text>N(2)-formyl-N(1)-(5-phospho-beta-D-ribosyl)glycinamide + L-glutamine + ATP + H2O = 2-formamido-N(1)-(5-O-phospho-beta-D-ribosyl)acetamidine + L-glutamate + ADP + phosphate + H(+)</text>
        <dbReference type="Rhea" id="RHEA:17129"/>
        <dbReference type="ChEBI" id="CHEBI:15377"/>
        <dbReference type="ChEBI" id="CHEBI:15378"/>
        <dbReference type="ChEBI" id="CHEBI:29985"/>
        <dbReference type="ChEBI" id="CHEBI:30616"/>
        <dbReference type="ChEBI" id="CHEBI:43474"/>
        <dbReference type="ChEBI" id="CHEBI:58359"/>
        <dbReference type="ChEBI" id="CHEBI:147286"/>
        <dbReference type="ChEBI" id="CHEBI:147287"/>
        <dbReference type="ChEBI" id="CHEBI:456216"/>
        <dbReference type="EC" id="6.3.5.3"/>
    </reaction>
</comment>
<keyword evidence="3 8" id="KW-0479">Metal-binding</keyword>
<dbReference type="SUPFAM" id="SSF56042">
    <property type="entry name" value="PurM C-terminal domain-like"/>
    <property type="match status" value="2"/>
</dbReference>
<proteinExistence type="inferred from homology"/>
<feature type="binding site" evidence="8">
    <location>
        <position position="111"/>
    </location>
    <ligand>
        <name>Mg(2+)</name>
        <dbReference type="ChEBI" id="CHEBI:18420"/>
        <label>2</label>
    </ligand>
</feature>
<dbReference type="PIRSF" id="PIRSF001587">
    <property type="entry name" value="FGAM_synthase_II"/>
    <property type="match status" value="1"/>
</dbReference>
<feature type="binding site" evidence="8">
    <location>
        <position position="490"/>
    </location>
    <ligand>
        <name>ATP</name>
        <dbReference type="ChEBI" id="CHEBI:30616"/>
    </ligand>
</feature>
<keyword evidence="6 8" id="KW-0067">ATP-binding</keyword>
<feature type="binding site" evidence="8">
    <location>
        <position position="110"/>
    </location>
    <ligand>
        <name>substrate</name>
    </ligand>
</feature>
<dbReference type="KEGG" id="mas:Mahau_1634"/>
<evidence type="ECO:0000256" key="3">
    <source>
        <dbReference type="ARBA" id="ARBA00022723"/>
    </source>
</evidence>
<comment type="subcellular location">
    <subcellularLocation>
        <location evidence="8">Cytoplasm</location>
    </subcellularLocation>
</comment>
<evidence type="ECO:0000256" key="1">
    <source>
        <dbReference type="ARBA" id="ARBA00022490"/>
    </source>
</evidence>
<dbReference type="Pfam" id="PF02769">
    <property type="entry name" value="AIRS_C"/>
    <property type="match status" value="2"/>
</dbReference>
<dbReference type="CDD" id="cd02204">
    <property type="entry name" value="PurL_repeat2"/>
    <property type="match status" value="1"/>
</dbReference>
<dbReference type="Proteomes" id="UP000008457">
    <property type="component" value="Chromosome"/>
</dbReference>
<reference evidence="12 13" key="2">
    <citation type="journal article" date="2011" name="Stand. Genomic Sci.">
        <title>Complete genome sequence of Mahella australiensis type strain (50-1 BON).</title>
        <authorList>
            <person name="Sikorski J."/>
            <person name="Teshima H."/>
            <person name="Nolan M."/>
            <person name="Lucas S."/>
            <person name="Hammon N."/>
            <person name="Deshpande S."/>
            <person name="Cheng J.F."/>
            <person name="Pitluck S."/>
            <person name="Liolios K."/>
            <person name="Pagani I."/>
            <person name="Ivanova N."/>
            <person name="Huntemann M."/>
            <person name="Mavromatis K."/>
            <person name="Ovchinikova G."/>
            <person name="Pati A."/>
            <person name="Tapia R."/>
            <person name="Han C."/>
            <person name="Goodwin L."/>
            <person name="Chen A."/>
            <person name="Palaniappan K."/>
            <person name="Land M."/>
            <person name="Hauser L."/>
            <person name="Ngatchou-Djao O.D."/>
            <person name="Rohde M."/>
            <person name="Pukall R."/>
            <person name="Spring S."/>
            <person name="Abt B."/>
            <person name="Goker M."/>
            <person name="Detter J.C."/>
            <person name="Woyke T."/>
            <person name="Bristow J."/>
            <person name="Markowitz V."/>
            <person name="Hugenholtz P."/>
            <person name="Eisen J.A."/>
            <person name="Kyrpides N.C."/>
            <person name="Klenk H.P."/>
            <person name="Lapidus A."/>
        </authorList>
    </citation>
    <scope>NUCLEOTIDE SEQUENCE [LARGE SCALE GENOMIC DNA]</scope>
    <source>
        <strain evidence="13">DSM 15567 / CIP 107919 / 50-1 BON</strain>
    </source>
</reference>
<protein>
    <recommendedName>
        <fullName evidence="8">Phosphoribosylformylglycinamidine synthase subunit PurL</fullName>
        <shortName evidence="8">FGAM synthase</shortName>
        <ecNumber evidence="8">6.3.5.3</ecNumber>
    </recommendedName>
    <alternativeName>
        <fullName evidence="8">Formylglycinamide ribonucleotide amidotransferase subunit II</fullName>
        <shortName evidence="8">FGAR amidotransferase II</shortName>
        <shortName evidence="8">FGAR-AT II</shortName>
    </alternativeName>
    <alternativeName>
        <fullName evidence="8">Glutamine amidotransferase PurL</fullName>
    </alternativeName>
    <alternativeName>
        <fullName evidence="8">Phosphoribosylformylglycinamidine synthase subunit II</fullName>
    </alternativeName>
</protein>
<feature type="domain" description="PurM-like C-terminal" evidence="10">
    <location>
        <begin position="565"/>
        <end position="704"/>
    </location>
</feature>
<dbReference type="STRING" id="697281.Mahau_1634"/>
<feature type="binding site" evidence="8">
    <location>
        <position position="234"/>
    </location>
    <ligand>
        <name>substrate</name>
    </ligand>
</feature>
<dbReference type="EC" id="6.3.5.3" evidence="8"/>
<evidence type="ECO:0000256" key="7">
    <source>
        <dbReference type="ARBA" id="ARBA00022842"/>
    </source>
</evidence>
<evidence type="ECO:0000256" key="8">
    <source>
        <dbReference type="HAMAP-Rule" id="MF_00420"/>
    </source>
</evidence>
<evidence type="ECO:0000259" key="11">
    <source>
        <dbReference type="Pfam" id="PF18072"/>
    </source>
</evidence>
<keyword evidence="2 8" id="KW-0436">Ligase</keyword>
<feature type="binding site" evidence="8">
    <location>
        <begin position="88"/>
        <end position="91"/>
    </location>
    <ligand>
        <name>substrate</name>
    </ligand>
</feature>
<keyword evidence="7 8" id="KW-0460">Magnesium</keyword>
<feature type="binding site" evidence="8">
    <location>
        <position position="262"/>
    </location>
    <ligand>
        <name>Mg(2+)</name>
        <dbReference type="ChEBI" id="CHEBI:18420"/>
        <label>2</label>
    </ligand>
</feature>
<feature type="domain" description="PurM-like N-terminal" evidence="9">
    <location>
        <begin position="68"/>
        <end position="183"/>
    </location>
</feature>
<dbReference type="GO" id="GO:0000287">
    <property type="term" value="F:magnesium ion binding"/>
    <property type="evidence" value="ECO:0007669"/>
    <property type="project" value="UniProtKB-UniRule"/>
</dbReference>
<dbReference type="InterPro" id="IPR016188">
    <property type="entry name" value="PurM-like_N"/>
</dbReference>
<dbReference type="FunFam" id="3.30.1330.10:FF:000004">
    <property type="entry name" value="Phosphoribosylformylglycinamidine synthase subunit PurL"/>
    <property type="match status" value="1"/>
</dbReference>
<comment type="subunit">
    <text evidence="8">Monomer. Part of the FGAM synthase complex composed of 1 PurL, 1 PurQ and 2 PurS subunits.</text>
</comment>
<name>F3ZZJ0_MAHA5</name>
<feature type="domain" description="Phosphoribosylformylglycinamidine synthase linker" evidence="11">
    <location>
        <begin position="9"/>
        <end position="47"/>
    </location>
</feature>
<dbReference type="SUPFAM" id="SSF55326">
    <property type="entry name" value="PurM N-terminal domain-like"/>
    <property type="match status" value="2"/>
</dbReference>
<keyword evidence="5 8" id="KW-0658">Purine biosynthesis</keyword>
<dbReference type="GO" id="GO:0006189">
    <property type="term" value="P:'de novo' IMP biosynthetic process"/>
    <property type="evidence" value="ECO:0007669"/>
    <property type="project" value="UniProtKB-UniRule"/>
</dbReference>
<dbReference type="HOGENOM" id="CLU_003100_0_1_9"/>
<dbReference type="AlphaFoldDB" id="F3ZZJ0"/>
<evidence type="ECO:0000256" key="4">
    <source>
        <dbReference type="ARBA" id="ARBA00022741"/>
    </source>
</evidence>
<feature type="binding site" evidence="8">
    <location>
        <begin position="306"/>
        <end position="308"/>
    </location>
    <ligand>
        <name>substrate</name>
    </ligand>
</feature>
<feature type="domain" description="PurM-like C-terminal" evidence="10">
    <location>
        <begin position="196"/>
        <end position="348"/>
    </location>
</feature>
<dbReference type="InterPro" id="IPR010074">
    <property type="entry name" value="PRibForGlyAmidine_synth_PurL"/>
</dbReference>
<dbReference type="InterPro" id="IPR010918">
    <property type="entry name" value="PurM-like_C_dom"/>
</dbReference>
<comment type="similarity">
    <text evidence="8">Belongs to the FGAMS family.</text>
</comment>
<sequence>MPSKQRWDEVGLTENEYRMIIDILGREPNDLELNLYGVMWSEHCGYKHSRAMLKMFPTSGPRILQGPGENAGIVDIGDGLAVCMKVESHNHPSALEPYQGAATGMGGIIRDIFTMGSRPVALLDSLKFGPLDNPRSRYLMDGVVSGIAGYGNCIGIPTVAGEVGFDPCYTGNPLVNAMCVGLIRHDEIQRGAAAGVGNSVMIVGHTTGRDGMGGASFASVEITAESEERRSAVQVGDPFMEKLLLEACLELFKTGCVVGIQDMGAAGIISSTCETAARAGTGIELDVALVPKRETGMTPTQVMISESQERMLVIVEKGREQEVYDIFDKWGLHAVVIGHVTDDGMLRVLDNGIKVGEVPAKSLAEAPVYHPDYAKPDYIDELAAFNPLTLTLPDDMNDVLLKLLASPDICSKRWVYRQYDYMVRTDTAVPPGSGDAAVVRIKGTSKAIALTIDSNGRYSYLDPYKGGMIAVAEAARNIVCTGALPIAITDCLNFGTPEKPDIYWQFRESIVGMAEACRALDTPVISGNVSFYNETDRGAIYPTPTVGMAGVMEDVKHITTQAFKKDGDAIVLLGETKEELGASQFLNIIYGMQKGKVPDINLEKESSVQKAALKAIQEGIISSAHDCSDGGLAIALAESCISGRKGAYVNLKFDIRTDALLFGESQSRILISLKPEYLDKLFVICESFGVPCQVIGTVCGDRLNVDVNGNKVVQLPIEEMKDKWEGTIPAYMNGR</sequence>
<dbReference type="GO" id="GO:0005524">
    <property type="term" value="F:ATP binding"/>
    <property type="evidence" value="ECO:0007669"/>
    <property type="project" value="UniProtKB-UniRule"/>
</dbReference>
<dbReference type="InterPro" id="IPR041609">
    <property type="entry name" value="PurL_linker"/>
</dbReference>
<dbReference type="eggNOG" id="COG0046">
    <property type="taxonomic scope" value="Bacteria"/>
</dbReference>
<feature type="binding site" evidence="8">
    <location>
        <position position="85"/>
    </location>
    <ligand>
        <name>ATP</name>
        <dbReference type="ChEBI" id="CHEBI:30616"/>
    </ligand>
</feature>
<dbReference type="NCBIfam" id="TIGR01736">
    <property type="entry name" value="FGAM_synth_II"/>
    <property type="match status" value="1"/>
</dbReference>
<comment type="function">
    <text evidence="8">Part of the phosphoribosylformylglycinamidine synthase complex involved in the purines biosynthetic pathway. Catalyzes the ATP-dependent conversion of formylglycinamide ribonucleotide (FGAR) and glutamine to yield formylglycinamidine ribonucleotide (FGAM) and glutamate. The FGAM synthase complex is composed of three subunits. PurQ produces an ammonia molecule by converting glutamine to glutamate. PurL transfers the ammonia molecule to FGAR to form FGAM in an ATP-dependent manner. PurS interacts with PurQ and PurL and is thought to assist in the transfer of the ammonia molecule from PurQ to PurL.</text>
</comment>
<dbReference type="HAMAP" id="MF_00420">
    <property type="entry name" value="PurL_2"/>
    <property type="match status" value="1"/>
</dbReference>
<organism evidence="12 13">
    <name type="scientific">Mahella australiensis (strain DSM 15567 / CIP 107919 / 50-1 BON)</name>
    <dbReference type="NCBI Taxonomy" id="697281"/>
    <lineage>
        <taxon>Bacteria</taxon>
        <taxon>Bacillati</taxon>
        <taxon>Bacillota</taxon>
        <taxon>Clostridia</taxon>
        <taxon>Thermoanaerobacterales</taxon>
        <taxon>Thermoanaerobacterales Family IV. Incertae Sedis</taxon>
        <taxon>Mahella</taxon>
    </lineage>
</organism>
<dbReference type="RefSeq" id="WP_013781244.1">
    <property type="nucleotide sequence ID" value="NC_015520.1"/>
</dbReference>
<accession>F3ZZJ0</accession>
<dbReference type="GO" id="GO:0005737">
    <property type="term" value="C:cytoplasm"/>
    <property type="evidence" value="ECO:0007669"/>
    <property type="project" value="UniProtKB-SubCell"/>
</dbReference>
<evidence type="ECO:0000256" key="6">
    <source>
        <dbReference type="ARBA" id="ARBA00022840"/>
    </source>
</evidence>
<feature type="active site" evidence="8">
    <location>
        <position position="43"/>
    </location>
</feature>
<evidence type="ECO:0000259" key="9">
    <source>
        <dbReference type="Pfam" id="PF00586"/>
    </source>
</evidence>
<dbReference type="PANTHER" id="PTHR43555:SF1">
    <property type="entry name" value="PHOSPHORIBOSYLFORMYLGLYCINAMIDINE SYNTHASE SUBUNIT PURL"/>
    <property type="match status" value="1"/>
</dbReference>
<dbReference type="Pfam" id="PF00586">
    <property type="entry name" value="AIRS"/>
    <property type="match status" value="2"/>
</dbReference>
<evidence type="ECO:0000313" key="12">
    <source>
        <dbReference type="EMBL" id="AEE96816.1"/>
    </source>
</evidence>
<dbReference type="Pfam" id="PF18072">
    <property type="entry name" value="FGAR-AT_linker"/>
    <property type="match status" value="1"/>
</dbReference>
<evidence type="ECO:0000259" key="10">
    <source>
        <dbReference type="Pfam" id="PF02769"/>
    </source>
</evidence>
<dbReference type="InterPro" id="IPR036921">
    <property type="entry name" value="PurM-like_N_sf"/>
</dbReference>
<evidence type="ECO:0000256" key="5">
    <source>
        <dbReference type="ARBA" id="ARBA00022755"/>
    </source>
</evidence>
<comment type="pathway">
    <text evidence="8">Purine metabolism; IMP biosynthesis via de novo pathway; 5-amino-1-(5-phospho-D-ribosyl)imidazole from N(2)-formyl-N(1)-(5-phospho-D-ribosyl)glycinamide: step 1/2.</text>
</comment>
<dbReference type="NCBIfam" id="NF002290">
    <property type="entry name" value="PRK01213.1"/>
    <property type="match status" value="1"/>
</dbReference>
<keyword evidence="1 8" id="KW-0963">Cytoplasm</keyword>
<dbReference type="GO" id="GO:0004642">
    <property type="term" value="F:phosphoribosylformylglycinamidine synthase activity"/>
    <property type="evidence" value="ECO:0007669"/>
    <property type="project" value="UniProtKB-UniRule"/>
</dbReference>
<dbReference type="PANTHER" id="PTHR43555">
    <property type="entry name" value="PHOSPHORIBOSYLFORMYLGLYCINAMIDINE SYNTHASE SUBUNIT PURL"/>
    <property type="match status" value="1"/>
</dbReference>
<feature type="binding site" evidence="8">
    <location>
        <position position="46"/>
    </location>
    <ligand>
        <name>ATP</name>
        <dbReference type="ChEBI" id="CHEBI:30616"/>
    </ligand>
</feature>
<feature type="binding site" evidence="8">
    <location>
        <position position="87"/>
    </location>
    <ligand>
        <name>Mg(2+)</name>
        <dbReference type="ChEBI" id="CHEBI:18420"/>
        <label>1</label>
    </ligand>
</feature>
<dbReference type="InterPro" id="IPR036676">
    <property type="entry name" value="PurM-like_C_sf"/>
</dbReference>
<gene>
    <name evidence="8" type="primary">purL</name>
    <name evidence="12" type="ordered locus">Mahau_1634</name>
</gene>
<keyword evidence="4 8" id="KW-0547">Nucleotide-binding</keyword>
<dbReference type="UniPathway" id="UPA00074">
    <property type="reaction ID" value="UER00128"/>
</dbReference>
<dbReference type="EMBL" id="CP002360">
    <property type="protein sequence ID" value="AEE96816.1"/>
    <property type="molecule type" value="Genomic_DNA"/>
</dbReference>
<reference evidence="13" key="1">
    <citation type="submission" date="2010-11" db="EMBL/GenBank/DDBJ databases">
        <title>The complete genome of Mahella australiensis DSM 15567.</title>
        <authorList>
            <consortium name="US DOE Joint Genome Institute (JGI-PGF)"/>
            <person name="Lucas S."/>
            <person name="Copeland A."/>
            <person name="Lapidus A."/>
            <person name="Bruce D."/>
            <person name="Goodwin L."/>
            <person name="Pitluck S."/>
            <person name="Kyrpides N."/>
            <person name="Mavromatis K."/>
            <person name="Pagani I."/>
            <person name="Ivanova N."/>
            <person name="Teshima H."/>
            <person name="Brettin T."/>
            <person name="Detter J.C."/>
            <person name="Han C."/>
            <person name="Tapia R."/>
            <person name="Land M."/>
            <person name="Hauser L."/>
            <person name="Markowitz V."/>
            <person name="Cheng J.-F."/>
            <person name="Hugenholtz P."/>
            <person name="Woyke T."/>
            <person name="Wu D."/>
            <person name="Spring S."/>
            <person name="Pukall R."/>
            <person name="Steenblock K."/>
            <person name="Schneider S."/>
            <person name="Klenk H.-P."/>
            <person name="Eisen J.A."/>
        </authorList>
    </citation>
    <scope>NUCLEOTIDE SEQUENCE [LARGE SCALE GENOMIC DNA]</scope>
    <source>
        <strain evidence="13">DSM 15567 / CIP 107919 / 50-1 BON</strain>
    </source>
</reference>
<dbReference type="Gene3D" id="3.30.1330.10">
    <property type="entry name" value="PurM-like, N-terminal domain"/>
    <property type="match status" value="2"/>
</dbReference>
<keyword evidence="13" id="KW-1185">Reference proteome</keyword>
<dbReference type="Gene3D" id="3.90.650.10">
    <property type="entry name" value="PurM-like C-terminal domain"/>
    <property type="match status" value="2"/>
</dbReference>
<feature type="domain" description="PurM-like N-terminal" evidence="9">
    <location>
        <begin position="434"/>
        <end position="552"/>
    </location>
</feature>
<evidence type="ECO:0000256" key="2">
    <source>
        <dbReference type="ARBA" id="ARBA00022598"/>
    </source>
</evidence>
<comment type="caution">
    <text evidence="8">Lacks conserved residue(s) required for the propagation of feature annotation.</text>
</comment>
<feature type="binding site" evidence="8">
    <location>
        <position position="530"/>
    </location>
    <ligand>
        <name>substrate</name>
    </ligand>
</feature>
<dbReference type="CDD" id="cd02203">
    <property type="entry name" value="PurL_repeat1"/>
    <property type="match status" value="1"/>
</dbReference>
<feature type="binding site" evidence="8">
    <location>
        <position position="527"/>
    </location>
    <ligand>
        <name>ATP</name>
        <dbReference type="ChEBI" id="CHEBI:30616"/>
    </ligand>
</feature>
<feature type="binding site" evidence="8">
    <location>
        <position position="528"/>
    </location>
    <ligand>
        <name>Mg(2+)</name>
        <dbReference type="ChEBI" id="CHEBI:18420"/>
        <label>1</label>
    </ligand>
</feature>
<feature type="active site" description="Proton acceptor" evidence="8">
    <location>
        <position position="89"/>
    </location>
</feature>
<evidence type="ECO:0000313" key="13">
    <source>
        <dbReference type="Proteomes" id="UP000008457"/>
    </source>
</evidence>
<dbReference type="OrthoDB" id="9804441at2"/>